<evidence type="ECO:0000313" key="14">
    <source>
        <dbReference type="Proteomes" id="UP000192934"/>
    </source>
</evidence>
<keyword evidence="6 11" id="KW-1133">Transmembrane helix</keyword>
<dbReference type="AlphaFoldDB" id="A0A1X7FYW5"/>
<protein>
    <recommendedName>
        <fullName evidence="2">Cytochrome c1</fullName>
    </recommendedName>
</protein>
<dbReference type="PROSITE" id="PS51007">
    <property type="entry name" value="CYTC"/>
    <property type="match status" value="1"/>
</dbReference>
<keyword evidence="5 9" id="KW-0479">Metal-binding</keyword>
<gene>
    <name evidence="13" type="ORF">SAMN06295910_0305</name>
</gene>
<dbReference type="InterPro" id="IPR002326">
    <property type="entry name" value="Cyt_c1"/>
</dbReference>
<evidence type="ECO:0000256" key="7">
    <source>
        <dbReference type="ARBA" id="ARBA00023004"/>
    </source>
</evidence>
<evidence type="ECO:0000259" key="12">
    <source>
        <dbReference type="PROSITE" id="PS51007"/>
    </source>
</evidence>
<feature type="region of interest" description="Disordered" evidence="10">
    <location>
        <begin position="112"/>
        <end position="131"/>
    </location>
</feature>
<evidence type="ECO:0000256" key="4">
    <source>
        <dbReference type="ARBA" id="ARBA00022692"/>
    </source>
</evidence>
<dbReference type="PANTHER" id="PTHR10266:SF3">
    <property type="entry name" value="CYTOCHROME C1, HEME PROTEIN, MITOCHONDRIAL"/>
    <property type="match status" value="1"/>
</dbReference>
<evidence type="ECO:0000256" key="1">
    <source>
        <dbReference type="ARBA" id="ARBA00004370"/>
    </source>
</evidence>
<keyword evidence="8 11" id="KW-0472">Membrane</keyword>
<dbReference type="Proteomes" id="UP000192934">
    <property type="component" value="Chromosome I"/>
</dbReference>
<evidence type="ECO:0000256" key="6">
    <source>
        <dbReference type="ARBA" id="ARBA00022989"/>
    </source>
</evidence>
<keyword evidence="4 11" id="KW-0812">Transmembrane</keyword>
<evidence type="ECO:0000256" key="9">
    <source>
        <dbReference type="PIRSR" id="PIRSR602326-1"/>
    </source>
</evidence>
<dbReference type="GO" id="GO:0016020">
    <property type="term" value="C:membrane"/>
    <property type="evidence" value="ECO:0007669"/>
    <property type="project" value="UniProtKB-SubCell"/>
</dbReference>
<proteinExistence type="predicted"/>
<dbReference type="EMBL" id="LT840185">
    <property type="protein sequence ID" value="SMF61320.1"/>
    <property type="molecule type" value="Genomic_DNA"/>
</dbReference>
<organism evidence="13 14">
    <name type="scientific">Allosphingosinicella indica</name>
    <dbReference type="NCBI Taxonomy" id="941907"/>
    <lineage>
        <taxon>Bacteria</taxon>
        <taxon>Pseudomonadati</taxon>
        <taxon>Pseudomonadota</taxon>
        <taxon>Alphaproteobacteria</taxon>
        <taxon>Sphingomonadales</taxon>
        <taxon>Sphingomonadaceae</taxon>
        <taxon>Allosphingosinicella</taxon>
    </lineage>
</organism>
<dbReference type="GO" id="GO:0009055">
    <property type="term" value="F:electron transfer activity"/>
    <property type="evidence" value="ECO:0007669"/>
    <property type="project" value="InterPro"/>
</dbReference>
<evidence type="ECO:0000256" key="5">
    <source>
        <dbReference type="ARBA" id="ARBA00022723"/>
    </source>
</evidence>
<dbReference type="GO" id="GO:0020037">
    <property type="term" value="F:heme binding"/>
    <property type="evidence" value="ECO:0007669"/>
    <property type="project" value="InterPro"/>
</dbReference>
<reference evidence="14" key="1">
    <citation type="submission" date="2017-04" db="EMBL/GenBank/DDBJ databases">
        <authorList>
            <person name="Varghese N."/>
            <person name="Submissions S."/>
        </authorList>
    </citation>
    <scope>NUCLEOTIDE SEQUENCE [LARGE SCALE GENOMIC DNA]</scope>
    <source>
        <strain evidence="14">Dd16</strain>
    </source>
</reference>
<accession>A0A1X7FYW5</accession>
<keyword evidence="7 9" id="KW-0408">Iron</keyword>
<dbReference type="InterPro" id="IPR009056">
    <property type="entry name" value="Cyt_c-like_dom"/>
</dbReference>
<dbReference type="Gene3D" id="1.10.760.10">
    <property type="entry name" value="Cytochrome c-like domain"/>
    <property type="match status" value="1"/>
</dbReference>
<feature type="binding site" description="covalent" evidence="9">
    <location>
        <position position="79"/>
    </location>
    <ligand>
        <name>heme c</name>
        <dbReference type="ChEBI" id="CHEBI:61717"/>
    </ligand>
</feature>
<sequence length="285" mass="31573">MVRVIGGIVGLGFVGVLLISLFTGVVAYVKEPPVKPVEYAFHKHPEPLKLASDGPFGKFDRQQLQRGFQVYKEVCAACHSLHYVAFRDLHDLGYDEPEIKAIADQWAIEVPSVDPNTGEPTTRKAIPADKFPNPYANETAARAANSNAYPPDLSLITKAREGGPAYVHSLLIGYRDPATYRNEDGKPLPVENRPGTGLHFNPYFANLNLAMPQPLTAEGQVTYADGTKPTIDQMSTDVTAFLVWTAEPKLENRHRTGIAVLIFLLFASILAYLSYKNIWADRKRH</sequence>
<dbReference type="STRING" id="941907.SAMN06295910_0305"/>
<evidence type="ECO:0000256" key="10">
    <source>
        <dbReference type="SAM" id="MobiDB-lite"/>
    </source>
</evidence>
<evidence type="ECO:0000256" key="2">
    <source>
        <dbReference type="ARBA" id="ARBA00016165"/>
    </source>
</evidence>
<name>A0A1X7FYW5_9SPHN</name>
<dbReference type="OrthoDB" id="9808471at2"/>
<evidence type="ECO:0000313" key="13">
    <source>
        <dbReference type="EMBL" id="SMF61320.1"/>
    </source>
</evidence>
<dbReference type="PRINTS" id="PR00603">
    <property type="entry name" value="CYTOCHROMEC1"/>
</dbReference>
<dbReference type="PANTHER" id="PTHR10266">
    <property type="entry name" value="CYTOCHROME C1"/>
    <property type="match status" value="1"/>
</dbReference>
<feature type="binding site" description="covalent" evidence="9">
    <location>
        <position position="211"/>
    </location>
    <ligand>
        <name>heme c</name>
        <dbReference type="ChEBI" id="CHEBI:61717"/>
    </ligand>
</feature>
<dbReference type="Gene3D" id="1.20.5.100">
    <property type="entry name" value="Cytochrome c1, transmembrane anchor, C-terminal"/>
    <property type="match status" value="1"/>
</dbReference>
<dbReference type="InterPro" id="IPR036909">
    <property type="entry name" value="Cyt_c-like_dom_sf"/>
</dbReference>
<comment type="cofactor">
    <cofactor evidence="9">
        <name>heme c</name>
        <dbReference type="ChEBI" id="CHEBI:61717"/>
    </cofactor>
    <text evidence="9">Binds 1 heme c group covalently per subunit.</text>
</comment>
<dbReference type="Pfam" id="PF02167">
    <property type="entry name" value="Cytochrom_C1"/>
    <property type="match status" value="1"/>
</dbReference>
<evidence type="ECO:0000256" key="11">
    <source>
        <dbReference type="SAM" id="Phobius"/>
    </source>
</evidence>
<keyword evidence="3 9" id="KW-0349">Heme</keyword>
<evidence type="ECO:0000256" key="8">
    <source>
        <dbReference type="ARBA" id="ARBA00023136"/>
    </source>
</evidence>
<keyword evidence="14" id="KW-1185">Reference proteome</keyword>
<dbReference type="RefSeq" id="WP_085217198.1">
    <property type="nucleotide sequence ID" value="NZ_LT840185.1"/>
</dbReference>
<dbReference type="GO" id="GO:0046872">
    <property type="term" value="F:metal ion binding"/>
    <property type="evidence" value="ECO:0007669"/>
    <property type="project" value="UniProtKB-KW"/>
</dbReference>
<feature type="binding site" description="covalent" evidence="9">
    <location>
        <position position="75"/>
    </location>
    <ligand>
        <name>heme c</name>
        <dbReference type="ChEBI" id="CHEBI:61717"/>
    </ligand>
</feature>
<feature type="transmembrane region" description="Helical" evidence="11">
    <location>
        <begin position="257"/>
        <end position="275"/>
    </location>
</feature>
<dbReference type="SUPFAM" id="SSF46626">
    <property type="entry name" value="Cytochrome c"/>
    <property type="match status" value="1"/>
</dbReference>
<evidence type="ECO:0000256" key="3">
    <source>
        <dbReference type="ARBA" id="ARBA00022617"/>
    </source>
</evidence>
<comment type="subcellular location">
    <subcellularLocation>
        <location evidence="1">Membrane</location>
    </subcellularLocation>
</comment>
<feature type="domain" description="Cytochrome c" evidence="12">
    <location>
        <begin position="62"/>
        <end position="171"/>
    </location>
</feature>
<feature type="binding site" description="covalent" evidence="9">
    <location>
        <position position="78"/>
    </location>
    <ligand>
        <name>heme c</name>
        <dbReference type="ChEBI" id="CHEBI:61717"/>
    </ligand>
</feature>